<feature type="transmembrane region" description="Helical" evidence="9">
    <location>
        <begin position="309"/>
        <end position="329"/>
    </location>
</feature>
<evidence type="ECO:0000256" key="7">
    <source>
        <dbReference type="ARBA" id="ARBA00023136"/>
    </source>
</evidence>
<dbReference type="AlphaFoldDB" id="A0A1Y0EMA1"/>
<evidence type="ECO:0000256" key="2">
    <source>
        <dbReference type="ARBA" id="ARBA00022475"/>
    </source>
</evidence>
<keyword evidence="3" id="KW-0328">Glycosyltransferase</keyword>
<protein>
    <recommendedName>
        <fullName evidence="10">Glycosyltransferase RgtA/B/C/D-like domain-containing protein</fullName>
    </recommendedName>
</protein>
<dbReference type="Proteomes" id="UP000196138">
    <property type="component" value="Chromosome"/>
</dbReference>
<proteinExistence type="predicted"/>
<dbReference type="InterPro" id="IPR050297">
    <property type="entry name" value="LipidA_mod_glycosyltrf_83"/>
</dbReference>
<evidence type="ECO:0000256" key="1">
    <source>
        <dbReference type="ARBA" id="ARBA00004651"/>
    </source>
</evidence>
<evidence type="ECO:0000256" key="6">
    <source>
        <dbReference type="ARBA" id="ARBA00022989"/>
    </source>
</evidence>
<dbReference type="KEGG" id="cser:CCO03_07480"/>
<evidence type="ECO:0000256" key="3">
    <source>
        <dbReference type="ARBA" id="ARBA00022676"/>
    </source>
</evidence>
<feature type="region of interest" description="Disordered" evidence="8">
    <location>
        <begin position="522"/>
        <end position="542"/>
    </location>
</feature>
<feature type="transmembrane region" description="Helical" evidence="9">
    <location>
        <begin position="119"/>
        <end position="137"/>
    </location>
</feature>
<dbReference type="GO" id="GO:0016763">
    <property type="term" value="F:pentosyltransferase activity"/>
    <property type="evidence" value="ECO:0007669"/>
    <property type="project" value="TreeGrafter"/>
</dbReference>
<evidence type="ECO:0000259" key="10">
    <source>
        <dbReference type="Pfam" id="PF13231"/>
    </source>
</evidence>
<keyword evidence="6 9" id="KW-1133">Transmembrane helix</keyword>
<gene>
    <name evidence="11" type="ORF">CCO03_07480</name>
</gene>
<dbReference type="Pfam" id="PF13231">
    <property type="entry name" value="PMT_2"/>
    <property type="match status" value="1"/>
</dbReference>
<feature type="transmembrane region" description="Helical" evidence="9">
    <location>
        <begin position="83"/>
        <end position="107"/>
    </location>
</feature>
<evidence type="ECO:0000256" key="5">
    <source>
        <dbReference type="ARBA" id="ARBA00022692"/>
    </source>
</evidence>
<dbReference type="PANTHER" id="PTHR33908:SF11">
    <property type="entry name" value="MEMBRANE PROTEIN"/>
    <property type="match status" value="1"/>
</dbReference>
<evidence type="ECO:0000256" key="8">
    <source>
        <dbReference type="SAM" id="MobiDB-lite"/>
    </source>
</evidence>
<reference evidence="11 12" key="1">
    <citation type="submission" date="2017-05" db="EMBL/GenBank/DDBJ databases">
        <authorList>
            <person name="Song R."/>
            <person name="Chenine A.L."/>
            <person name="Ruprecht R.M."/>
        </authorList>
    </citation>
    <scope>NUCLEOTIDE SEQUENCE [LARGE SCALE GENOMIC DNA]</scope>
    <source>
        <strain evidence="11 12">DSM 26136</strain>
    </source>
</reference>
<dbReference type="PANTHER" id="PTHR33908">
    <property type="entry name" value="MANNOSYLTRANSFERASE YKCB-RELATED"/>
    <property type="match status" value="1"/>
</dbReference>
<evidence type="ECO:0000256" key="4">
    <source>
        <dbReference type="ARBA" id="ARBA00022679"/>
    </source>
</evidence>
<feature type="transmembrane region" description="Helical" evidence="9">
    <location>
        <begin position="364"/>
        <end position="385"/>
    </location>
</feature>
<organism evidence="11 12">
    <name type="scientific">Comamonas serinivorans</name>
    <dbReference type="NCBI Taxonomy" id="1082851"/>
    <lineage>
        <taxon>Bacteria</taxon>
        <taxon>Pseudomonadati</taxon>
        <taxon>Pseudomonadota</taxon>
        <taxon>Betaproteobacteria</taxon>
        <taxon>Burkholderiales</taxon>
        <taxon>Comamonadaceae</taxon>
        <taxon>Comamonas</taxon>
    </lineage>
</organism>
<accession>A0A1Y0EMA1</accession>
<comment type="subcellular location">
    <subcellularLocation>
        <location evidence="1">Cell membrane</location>
        <topology evidence="1">Multi-pass membrane protein</topology>
    </subcellularLocation>
</comment>
<feature type="transmembrane region" description="Helical" evidence="9">
    <location>
        <begin position="212"/>
        <end position="234"/>
    </location>
</feature>
<dbReference type="GO" id="GO:0005886">
    <property type="term" value="C:plasma membrane"/>
    <property type="evidence" value="ECO:0007669"/>
    <property type="project" value="UniProtKB-SubCell"/>
</dbReference>
<keyword evidence="5 9" id="KW-0812">Transmembrane</keyword>
<evidence type="ECO:0000256" key="9">
    <source>
        <dbReference type="SAM" id="Phobius"/>
    </source>
</evidence>
<feature type="transmembrane region" description="Helical" evidence="9">
    <location>
        <begin position="27"/>
        <end position="44"/>
    </location>
</feature>
<keyword evidence="12" id="KW-1185">Reference proteome</keyword>
<dbReference type="EMBL" id="CP021455">
    <property type="protein sequence ID" value="ARU04540.1"/>
    <property type="molecule type" value="Genomic_DNA"/>
</dbReference>
<feature type="transmembrane region" description="Helical" evidence="9">
    <location>
        <begin position="144"/>
        <end position="161"/>
    </location>
</feature>
<dbReference type="OrthoDB" id="9153955at2"/>
<dbReference type="InterPro" id="IPR038731">
    <property type="entry name" value="RgtA/B/C-like"/>
</dbReference>
<keyword evidence="2" id="KW-1003">Cell membrane</keyword>
<dbReference type="GO" id="GO:0009103">
    <property type="term" value="P:lipopolysaccharide biosynthetic process"/>
    <property type="evidence" value="ECO:0007669"/>
    <property type="project" value="UniProtKB-ARBA"/>
</dbReference>
<feature type="transmembrane region" description="Helical" evidence="9">
    <location>
        <begin position="254"/>
        <end position="278"/>
    </location>
</feature>
<evidence type="ECO:0000313" key="11">
    <source>
        <dbReference type="EMBL" id="ARU04540.1"/>
    </source>
</evidence>
<evidence type="ECO:0000313" key="12">
    <source>
        <dbReference type="Proteomes" id="UP000196138"/>
    </source>
</evidence>
<keyword evidence="7 9" id="KW-0472">Membrane</keyword>
<sequence>MVDVHRPRAAPSLPTDTVPHPPSLRPLTWLVLILLALVACRVLLSPSLSWDQNEQLVWSQALAWGYGPQPPLYTWLQWGVNAVLGPTVLSLAVVKHVLVGLTAWFMFLAARQIMATRTAWLAAFGLVWLPGIGWELLRDQTHTVMLNCAIAATWFVLLRQLRAPSPAGFGWLGLVMAWGVLSKYSYVLMAAAALLAALSLPAARRALLSRGWWLTPVIGLGLVTPHALWALAHWQSASASTLRKLQPPDTLSRLQGLLAGGGDLLVFSLLAALPWLLMARWAFGRAWRWRSVAPAAPAPGQPAEVQRLFTRYVAIVLAALLAMVLAGTSSFDGRWLQPLFLMLPLLALVARPTVAADPRGARRFLGASGALLALLWAVVMLNPVVDAWRGKDERMNWPVAAIGQTLRDAGFDGHGLVIAGHHTTGGIVRLAFPRAQVVVCDIDTRWTLDCVREAAARAHAQHMPLLQVLAEEPAPAPWWRAAWPGGAHPALQTRVLPYRWTDPARQGLCVEFMLAGPDGRAPSARANAAHPPQQQAVCIDHR</sequence>
<dbReference type="RefSeq" id="WP_087279307.1">
    <property type="nucleotide sequence ID" value="NZ_CP021455.1"/>
</dbReference>
<feature type="transmembrane region" description="Helical" evidence="9">
    <location>
        <begin position="181"/>
        <end position="200"/>
    </location>
</feature>
<feature type="domain" description="Glycosyltransferase RgtA/B/C/D-like" evidence="10">
    <location>
        <begin position="69"/>
        <end position="229"/>
    </location>
</feature>
<keyword evidence="4" id="KW-0808">Transferase</keyword>
<name>A0A1Y0EMA1_9BURK</name>